<reference evidence="7 8" key="1">
    <citation type="submission" date="2021-01" db="EMBL/GenBank/DDBJ databases">
        <title>Genome Sequence and Methylation Pattern of Haloterrigena salifodinae BOL5-1, An Extremely Halophilic Archaeon from a Bolivian Salt Mine.</title>
        <authorList>
            <person name="DasSarma P."/>
            <person name="Anton B.P."/>
            <person name="DasSarma S.L."/>
            <person name="von Ehrenheim H.A.L."/>
            <person name="Martinez F.L."/>
            <person name="Guzman D."/>
            <person name="Roberts R.J."/>
            <person name="DasSarma S."/>
        </authorList>
    </citation>
    <scope>NUCLEOTIDE SEQUENCE [LARGE SCALE GENOMIC DNA]</scope>
    <source>
        <strain evidence="7 8">BOL5-1</strain>
    </source>
</reference>
<dbReference type="GO" id="GO:0019825">
    <property type="term" value="F:oxygen binding"/>
    <property type="evidence" value="ECO:0007669"/>
    <property type="project" value="InterPro"/>
</dbReference>
<dbReference type="InterPro" id="IPR009050">
    <property type="entry name" value="Globin-like_sf"/>
</dbReference>
<dbReference type="GO" id="GO:0016020">
    <property type="term" value="C:membrane"/>
    <property type="evidence" value="ECO:0007669"/>
    <property type="project" value="InterPro"/>
</dbReference>
<name>A0A8T8DWY0_9EURY</name>
<feature type="coiled-coil region" evidence="4">
    <location>
        <begin position="361"/>
        <end position="420"/>
    </location>
</feature>
<dbReference type="InterPro" id="IPR012292">
    <property type="entry name" value="Globin/Proto"/>
</dbReference>
<dbReference type="PANTHER" id="PTHR32089:SF112">
    <property type="entry name" value="LYSOZYME-LIKE PROTEIN-RELATED"/>
    <property type="match status" value="1"/>
</dbReference>
<keyword evidence="8" id="KW-1185">Reference proteome</keyword>
<evidence type="ECO:0000259" key="6">
    <source>
        <dbReference type="PROSITE" id="PS50111"/>
    </source>
</evidence>
<dbReference type="CDD" id="cd11386">
    <property type="entry name" value="MCP_signal"/>
    <property type="match status" value="1"/>
</dbReference>
<dbReference type="Pfam" id="PF00015">
    <property type="entry name" value="MCPsignal"/>
    <property type="match status" value="1"/>
</dbReference>
<dbReference type="InterPro" id="IPR039379">
    <property type="entry name" value="Protoglobin_sensor_dom"/>
</dbReference>
<dbReference type="Pfam" id="PF11563">
    <property type="entry name" value="Protoglobin"/>
    <property type="match status" value="1"/>
</dbReference>
<comment type="similarity">
    <text evidence="2">Belongs to the methyl-accepting chemotaxis (MCP) protein family.</text>
</comment>
<dbReference type="SUPFAM" id="SSF58104">
    <property type="entry name" value="Methyl-accepting chemotaxis protein (MCP) signaling domain"/>
    <property type="match status" value="1"/>
</dbReference>
<evidence type="ECO:0000256" key="1">
    <source>
        <dbReference type="ARBA" id="ARBA00023224"/>
    </source>
</evidence>
<dbReference type="SMART" id="SM00283">
    <property type="entry name" value="MA"/>
    <property type="match status" value="1"/>
</dbReference>
<evidence type="ECO:0000313" key="7">
    <source>
        <dbReference type="EMBL" id="QRV13740.1"/>
    </source>
</evidence>
<keyword evidence="1 3" id="KW-0807">Transducer</keyword>
<evidence type="ECO:0000313" key="8">
    <source>
        <dbReference type="Proteomes" id="UP000637819"/>
    </source>
</evidence>
<dbReference type="Gene3D" id="1.10.287.950">
    <property type="entry name" value="Methyl-accepting chemotaxis protein"/>
    <property type="match status" value="1"/>
</dbReference>
<evidence type="ECO:0000256" key="3">
    <source>
        <dbReference type="PROSITE-ProRule" id="PRU00284"/>
    </source>
</evidence>
<dbReference type="EMBL" id="CP069188">
    <property type="protein sequence ID" value="QRV13740.1"/>
    <property type="molecule type" value="Genomic_DNA"/>
</dbReference>
<dbReference type="PROSITE" id="PS50111">
    <property type="entry name" value="CHEMOTAXIS_TRANSDUC_2"/>
    <property type="match status" value="1"/>
</dbReference>
<dbReference type="GeneID" id="62875924"/>
<dbReference type="Gene3D" id="1.10.490.10">
    <property type="entry name" value="Globins"/>
    <property type="match status" value="1"/>
</dbReference>
<dbReference type="Proteomes" id="UP000637819">
    <property type="component" value="Chromosome"/>
</dbReference>
<dbReference type="InterPro" id="IPR044398">
    <property type="entry name" value="Globin-sensor_dom"/>
</dbReference>
<gene>
    <name evidence="7" type="ORF">JMJ58_12330</name>
</gene>
<dbReference type="GO" id="GO:0020037">
    <property type="term" value="F:heme binding"/>
    <property type="evidence" value="ECO:0007669"/>
    <property type="project" value="InterPro"/>
</dbReference>
<evidence type="ECO:0000256" key="2">
    <source>
        <dbReference type="ARBA" id="ARBA00029447"/>
    </source>
</evidence>
<sequence length="499" mass="54963">MSQHSGPSNSQLPDRNAGEAASFTVDRATVEQVKSFVGMGPRDEELLESMSDIFERISDDLPQEYYNNVQAQPEVLEAFGNEGVTADQVEREQRTYLREFGQGEYDHSFFERRMQTGYIDPFLEAGLDKYVGSFGLVYERMLNEIAADVKAEFETADDESDAEPAVEDAVDATVERSLAFLRTAVIDQQLAIESRVDVYLAELEEQEHRREQVHEELQGILGDFEELADEINDGINNIDGYTEEQSESISEIASEMSTLSATVEEIASNTEEVSATTEHAEEIAVDTAETAEDAITKMERVKNASDEVTDDVENLREGVQRIDEIVEVINDIADQTNLLALNASIEAATAGEAGDGFAVVANEVKSLAEESQEEATNIERMIAEIQEDTHDTVESLETANNEIEDGVELVEETVDNLEEIENAVKESSSGIREVATATDDQAASTEEVAGMTDTVMETATKVASETDELAQANAEANPLVKEIVDLVEQLTEVEEEHEV</sequence>
<proteinExistence type="inferred from homology"/>
<dbReference type="InterPro" id="IPR004090">
    <property type="entry name" value="Chemotax_Me-accpt_rcpt"/>
</dbReference>
<dbReference type="GO" id="GO:0004888">
    <property type="term" value="F:transmembrane signaling receptor activity"/>
    <property type="evidence" value="ECO:0007669"/>
    <property type="project" value="InterPro"/>
</dbReference>
<protein>
    <submittedName>
        <fullName evidence="7">Globin-coupled sensor protein</fullName>
    </submittedName>
</protein>
<evidence type="ECO:0000256" key="5">
    <source>
        <dbReference type="SAM" id="MobiDB-lite"/>
    </source>
</evidence>
<dbReference type="AlphaFoldDB" id="A0A8T8DWY0"/>
<feature type="region of interest" description="Disordered" evidence="5">
    <location>
        <begin position="1"/>
        <end position="24"/>
    </location>
</feature>
<dbReference type="KEGG" id="hsal:JMJ58_12330"/>
<dbReference type="SUPFAM" id="SSF46458">
    <property type="entry name" value="Globin-like"/>
    <property type="match status" value="1"/>
</dbReference>
<dbReference type="CDD" id="cd01068">
    <property type="entry name" value="globin_sensor"/>
    <property type="match status" value="1"/>
</dbReference>
<dbReference type="InterPro" id="IPR004089">
    <property type="entry name" value="MCPsignal_dom"/>
</dbReference>
<feature type="compositionally biased region" description="Polar residues" evidence="5">
    <location>
        <begin position="1"/>
        <end position="13"/>
    </location>
</feature>
<evidence type="ECO:0000256" key="4">
    <source>
        <dbReference type="SAM" id="Coils"/>
    </source>
</evidence>
<dbReference type="RefSeq" id="WP_204746710.1">
    <property type="nucleotide sequence ID" value="NZ_CP069188.1"/>
</dbReference>
<keyword evidence="4" id="KW-0175">Coiled coil</keyword>
<accession>A0A8T8DWY0</accession>
<dbReference type="PRINTS" id="PR00260">
    <property type="entry name" value="CHEMTRNSDUCR"/>
</dbReference>
<dbReference type="GO" id="GO:0006935">
    <property type="term" value="P:chemotaxis"/>
    <property type="evidence" value="ECO:0007669"/>
    <property type="project" value="InterPro"/>
</dbReference>
<feature type="domain" description="Methyl-accepting transducer" evidence="6">
    <location>
        <begin position="220"/>
        <end position="456"/>
    </location>
</feature>
<organism evidence="7 8">
    <name type="scientific">Haloterrigena salifodinae</name>
    <dbReference type="NCBI Taxonomy" id="2675099"/>
    <lineage>
        <taxon>Archaea</taxon>
        <taxon>Methanobacteriati</taxon>
        <taxon>Methanobacteriota</taxon>
        <taxon>Stenosarchaea group</taxon>
        <taxon>Halobacteria</taxon>
        <taxon>Halobacteriales</taxon>
        <taxon>Natrialbaceae</taxon>
        <taxon>Haloterrigena</taxon>
    </lineage>
</organism>
<dbReference type="PANTHER" id="PTHR32089">
    <property type="entry name" value="METHYL-ACCEPTING CHEMOTAXIS PROTEIN MCPB"/>
    <property type="match status" value="1"/>
</dbReference>
<dbReference type="OrthoDB" id="8523at2157"/>
<dbReference type="GO" id="GO:0007165">
    <property type="term" value="P:signal transduction"/>
    <property type="evidence" value="ECO:0007669"/>
    <property type="project" value="UniProtKB-KW"/>
</dbReference>